<dbReference type="PANTHER" id="PTHR13504">
    <property type="entry name" value="FIDO DOMAIN-CONTAINING PROTEIN DDB_G0283145"/>
    <property type="match status" value="1"/>
</dbReference>
<comment type="caution">
    <text evidence="4">The sequence shown here is derived from an EMBL/GenBank/DDBJ whole genome shotgun (WGS) entry which is preliminary data.</text>
</comment>
<sequence>MFSPKFTITNKVLVNVAKIEAAKEIIESAPIVPAYEAKFRQEAVVRAVHFGTHIEGNDLTFTQAQEVLEGKEITARDRDIKEVINYRKVMEFINTEGDKQKPTSKEVLLKTHKLTISGLVQTEQAGAYRHVGVVLRGVKSGVVTYSAPPASQIPKQVDQFLDWLNREKDMHSVLKAAVTHYELVRIHPFTEGNGRTARALATLVLFKEDYDIKRFFSLEEYYDKDIQQYYKVLQNTTNQLVTDESDRDLTGWIEYFTEGLAAELGRIKDKVRTLSVDLRLKSKMGQVPLNERQLKLVEYMQQNGQISNQEWRSLLPMVSDDTLLRELRYLMKKGLVRKRGKTKAAVYVLK</sequence>
<feature type="active site" evidence="1">
    <location>
        <position position="187"/>
    </location>
</feature>
<dbReference type="InterPro" id="IPR036597">
    <property type="entry name" value="Fido-like_dom_sf"/>
</dbReference>
<name>A0A1G1WX44_9BACT</name>
<dbReference type="Proteomes" id="UP000179279">
    <property type="component" value="Unassembled WGS sequence"/>
</dbReference>
<protein>
    <recommendedName>
        <fullName evidence="3">Fido domain-containing protein</fullName>
    </recommendedName>
</protein>
<evidence type="ECO:0000256" key="1">
    <source>
        <dbReference type="PIRSR" id="PIRSR640198-1"/>
    </source>
</evidence>
<gene>
    <name evidence="4" type="ORF">A3A57_02750</name>
</gene>
<accession>A0A1G1WX44</accession>
<dbReference type="SUPFAM" id="SSF140931">
    <property type="entry name" value="Fic-like"/>
    <property type="match status" value="1"/>
</dbReference>
<dbReference type="Pfam" id="PF02661">
    <property type="entry name" value="Fic"/>
    <property type="match status" value="1"/>
</dbReference>
<evidence type="ECO:0000256" key="2">
    <source>
        <dbReference type="PIRSR" id="PIRSR640198-3"/>
    </source>
</evidence>
<feature type="domain" description="Fido" evidence="3">
    <location>
        <begin position="103"/>
        <end position="258"/>
    </location>
</feature>
<dbReference type="EMBL" id="MHDA01000022">
    <property type="protein sequence ID" value="OGY32141.1"/>
    <property type="molecule type" value="Genomic_DNA"/>
</dbReference>
<dbReference type="AlphaFoldDB" id="A0A1G1WX44"/>
<feature type="site" description="Important for autoinhibition of adenylyltransferase activity" evidence="2">
    <location>
        <position position="55"/>
    </location>
</feature>
<dbReference type="PROSITE" id="PS51459">
    <property type="entry name" value="FIDO"/>
    <property type="match status" value="1"/>
</dbReference>
<proteinExistence type="predicted"/>
<dbReference type="InterPro" id="IPR040198">
    <property type="entry name" value="Fido_containing"/>
</dbReference>
<evidence type="ECO:0000313" key="5">
    <source>
        <dbReference type="Proteomes" id="UP000179279"/>
    </source>
</evidence>
<dbReference type="Gene3D" id="1.10.3290.10">
    <property type="entry name" value="Fido-like domain"/>
    <property type="match status" value="1"/>
</dbReference>
<dbReference type="InterPro" id="IPR003812">
    <property type="entry name" value="Fido"/>
</dbReference>
<reference evidence="4 5" key="1">
    <citation type="journal article" date="2016" name="Nat. Commun.">
        <title>Thousands of microbial genomes shed light on interconnected biogeochemical processes in an aquifer system.</title>
        <authorList>
            <person name="Anantharaman K."/>
            <person name="Brown C.T."/>
            <person name="Hug L.A."/>
            <person name="Sharon I."/>
            <person name="Castelle C.J."/>
            <person name="Probst A.J."/>
            <person name="Thomas B.C."/>
            <person name="Singh A."/>
            <person name="Wilkins M.J."/>
            <person name="Karaoz U."/>
            <person name="Brodie E.L."/>
            <person name="Williams K.H."/>
            <person name="Hubbard S.S."/>
            <person name="Banfield J.F."/>
        </authorList>
    </citation>
    <scope>NUCLEOTIDE SEQUENCE [LARGE SCALE GENOMIC DNA]</scope>
</reference>
<dbReference type="PANTHER" id="PTHR13504:SF38">
    <property type="entry name" value="FIDO DOMAIN-CONTAINING PROTEIN"/>
    <property type="match status" value="1"/>
</dbReference>
<evidence type="ECO:0000313" key="4">
    <source>
        <dbReference type="EMBL" id="OGY32141.1"/>
    </source>
</evidence>
<evidence type="ECO:0000259" key="3">
    <source>
        <dbReference type="PROSITE" id="PS51459"/>
    </source>
</evidence>
<organism evidence="4 5">
    <name type="scientific">Candidatus Woykebacteria bacterium RIFCSPLOWO2_01_FULL_41_12</name>
    <dbReference type="NCBI Taxonomy" id="1802604"/>
    <lineage>
        <taxon>Bacteria</taxon>
        <taxon>Candidatus Woykeibacteriota</taxon>
    </lineage>
</organism>